<dbReference type="GO" id="GO:0016787">
    <property type="term" value="F:hydrolase activity"/>
    <property type="evidence" value="ECO:0007669"/>
    <property type="project" value="UniProtKB-KW"/>
</dbReference>
<dbReference type="Pfam" id="PF17390">
    <property type="entry name" value="Bac_rhamnosid_C"/>
    <property type="match status" value="1"/>
</dbReference>
<dbReference type="InterPro" id="IPR035398">
    <property type="entry name" value="Bac_rhamnosid_C"/>
</dbReference>
<reference evidence="5" key="1">
    <citation type="submission" date="2024-05" db="EMBL/GenBank/DDBJ databases">
        <title>Draft genome assemblies of 36 bacteria isolated from hibernating arctic ground squirrels.</title>
        <authorList>
            <person name="McKee H."/>
            <person name="Mullen L."/>
            <person name="Drown D.M."/>
            <person name="Duddleston K.N."/>
        </authorList>
    </citation>
    <scope>NUCLEOTIDE SEQUENCE</scope>
    <source>
        <strain evidence="5">AN1007</strain>
    </source>
</reference>
<dbReference type="SUPFAM" id="SSF49785">
    <property type="entry name" value="Galactose-binding domain-like"/>
    <property type="match status" value="1"/>
</dbReference>
<dbReference type="Pfam" id="PF17389">
    <property type="entry name" value="Bac_rhamnosid6H"/>
    <property type="match status" value="1"/>
</dbReference>
<dbReference type="InterPro" id="IPR008928">
    <property type="entry name" value="6-hairpin_glycosidase_sf"/>
</dbReference>
<dbReference type="Gene3D" id="2.60.120.260">
    <property type="entry name" value="Galactose-binding domain-like"/>
    <property type="match status" value="3"/>
</dbReference>
<dbReference type="InterPro" id="IPR035396">
    <property type="entry name" value="Bac_rhamnosid6H"/>
</dbReference>
<feature type="domain" description="Alpha-L-rhamnosidase C-terminal" evidence="3">
    <location>
        <begin position="936"/>
        <end position="1005"/>
    </location>
</feature>
<gene>
    <name evidence="5" type="ORF">ABXS70_11915</name>
</gene>
<evidence type="ECO:0000259" key="3">
    <source>
        <dbReference type="Pfam" id="PF17390"/>
    </source>
</evidence>
<organism evidence="5">
    <name type="scientific">Paenibacillus sp. AN1007</name>
    <dbReference type="NCBI Taxonomy" id="3151385"/>
    <lineage>
        <taxon>Bacteria</taxon>
        <taxon>Bacillati</taxon>
        <taxon>Bacillota</taxon>
        <taxon>Bacilli</taxon>
        <taxon>Bacillales</taxon>
        <taxon>Paenibacillaceae</taxon>
        <taxon>Paenibacillus</taxon>
    </lineage>
</organism>
<dbReference type="RefSeq" id="WP_366295999.1">
    <property type="nucleotide sequence ID" value="NZ_CP159992.1"/>
</dbReference>
<evidence type="ECO:0000259" key="1">
    <source>
        <dbReference type="Pfam" id="PF05592"/>
    </source>
</evidence>
<dbReference type="GO" id="GO:0005975">
    <property type="term" value="P:carbohydrate metabolic process"/>
    <property type="evidence" value="ECO:0007669"/>
    <property type="project" value="InterPro"/>
</dbReference>
<keyword evidence="5" id="KW-0378">Hydrolase</keyword>
<sequence>MDQTLTAGGRELPIKEKEGSTDRFVWQASWIWGGSEDWPRNEWRCFRKAFTLRQWEHESAEITITADARYVLYVNGVLCGRGPSRSWPFELNYHVHEVGHLLRPGVNTLAVLVMSYGTATFSYVPGRGGLLAQLEQVHLDTDGTPQQRELIAATDASWCTTPYAGYERRASRMSCQLGFTEQVDARQWKREWFGAAEHAASIEESGWTAARVIAKAGDAPWVKLIPSDIPELTEQEVWPVRVESLKEAVPISWTHVLDVREAMDPGSRMHANPVSFAGYAAAVVHSSREAEAVIGFFSAFHALRGFTLNGIYYPVSAMEGERPRRLQQVKLQAGDNLLLIELAGQDHGGGLHLGIDCEAAFRVVSPLLDKETVSAAPFALIGPFASLVHIDHQPNPDALRQYQGFGGQKSLDIHAFKDADVYLQCRTLSTIRELLLYRRWVKPFPDLLSSDASIFVSSIWKRAEQTKAVPAPLQQICLANRIPAIIPAATTGRGTELILDFGREWSGFLRFEIEAPEGTILDAYGFEYMDGGSRQDTFGVDNTLRYVCREGRQRYESPVRRGLRYLMLTIHGNMKPLRLFGVTLVQSSYPVAEIGRFHCSDPLLNDIWEISKHTTRLCMEDTFVDCPAYEQVFWIGDSRNEALVNYYVFGALDIVKHCLQLVPGSGSQTPLYADQVPSGWSSVIPNWTFFWITACLEYTRHTGSGAFAAAIWPKVKFTLDHYLQHLDKQGLLTIHAWNLLDWAPIEQPNDGTVTHQNAILARTLADAARLSELAGCAEEAAYYDARSQHLIYAINKHLWSEEHQAFIDCIYADGSPSSTFSMQTQVTALITGAAADERKEILAAYLTSPPDHFVGIGSPFMTFFYYEALVMHGEIDRMLQDMREKFGEMVKHEATTCWEMYPGFTENRANPKDLTRSHCHAWSAAPGYFLGAVVLGVRPAADGWTAVRIAPQPGDLQWAKGAVPLPQDGRIDVKWEIRKESGDSVFQLEVVAPKEVAVEMEVPEGYRPLLIHRTY</sequence>
<proteinExistence type="predicted"/>
<feature type="domain" description="Alpha-L-rhamnosidase six-hairpin glycosidase" evidence="2">
    <location>
        <begin position="593"/>
        <end position="933"/>
    </location>
</feature>
<dbReference type="PANTHER" id="PTHR34987">
    <property type="entry name" value="C, PUTATIVE (AFU_ORTHOLOGUE AFUA_3G02880)-RELATED"/>
    <property type="match status" value="1"/>
</dbReference>
<evidence type="ECO:0000259" key="2">
    <source>
        <dbReference type="Pfam" id="PF17389"/>
    </source>
</evidence>
<dbReference type="Gene3D" id="2.60.420.10">
    <property type="entry name" value="Maltose phosphorylase, domain 3"/>
    <property type="match status" value="1"/>
</dbReference>
<dbReference type="InterPro" id="IPR008902">
    <property type="entry name" value="Rhamnosid_concanavalin"/>
</dbReference>
<dbReference type="PANTHER" id="PTHR34987:SF2">
    <property type="entry name" value="B, PUTATIVE (AFU_ORTHOLOGUE AFUA_7G05040)-RELATED"/>
    <property type="match status" value="1"/>
</dbReference>
<name>A0AAU8NHZ6_9BACL</name>
<dbReference type="SUPFAM" id="SSF48208">
    <property type="entry name" value="Six-hairpin glycosidases"/>
    <property type="match status" value="1"/>
</dbReference>
<dbReference type="InterPro" id="IPR012341">
    <property type="entry name" value="6hp_glycosidase-like_sf"/>
</dbReference>
<dbReference type="Pfam" id="PF21557">
    <property type="entry name" value="RhaB_D2"/>
    <property type="match status" value="1"/>
</dbReference>
<feature type="domain" description="Alpha-L-rhamnosidase" evidence="4">
    <location>
        <begin position="253"/>
        <end position="397"/>
    </location>
</feature>
<feature type="domain" description="Alpha-L-rhamnosidase concanavalin-like" evidence="1">
    <location>
        <begin position="494"/>
        <end position="571"/>
    </location>
</feature>
<protein>
    <submittedName>
        <fullName evidence="5">Family 78 glycoside hydrolase catalytic domain</fullName>
    </submittedName>
</protein>
<dbReference type="EMBL" id="CP159992">
    <property type="protein sequence ID" value="XCP97354.1"/>
    <property type="molecule type" value="Genomic_DNA"/>
</dbReference>
<evidence type="ECO:0000259" key="4">
    <source>
        <dbReference type="Pfam" id="PF21557"/>
    </source>
</evidence>
<dbReference type="AlphaFoldDB" id="A0AAU8NHZ6"/>
<dbReference type="InterPro" id="IPR048653">
    <property type="entry name" value="RhaB_D2"/>
</dbReference>
<dbReference type="InterPro" id="IPR008979">
    <property type="entry name" value="Galactose-bd-like_sf"/>
</dbReference>
<dbReference type="Pfam" id="PF05592">
    <property type="entry name" value="Bac_rhamnosid"/>
    <property type="match status" value="1"/>
</dbReference>
<accession>A0AAU8NHZ6</accession>
<dbReference type="Gene3D" id="1.50.10.10">
    <property type="match status" value="1"/>
</dbReference>
<evidence type="ECO:0000313" key="5">
    <source>
        <dbReference type="EMBL" id="XCP97354.1"/>
    </source>
</evidence>